<dbReference type="EMBL" id="JACVVK020000378">
    <property type="protein sequence ID" value="KAK7476354.1"/>
    <property type="molecule type" value="Genomic_DNA"/>
</dbReference>
<protein>
    <submittedName>
        <fullName evidence="2">Uncharacterized protein</fullName>
    </submittedName>
</protein>
<feature type="region of interest" description="Disordered" evidence="1">
    <location>
        <begin position="73"/>
        <end position="93"/>
    </location>
</feature>
<reference evidence="2 3" key="1">
    <citation type="journal article" date="2023" name="Sci. Data">
        <title>Genome assembly of the Korean intertidal mud-creeper Batillaria attramentaria.</title>
        <authorList>
            <person name="Patra A.K."/>
            <person name="Ho P.T."/>
            <person name="Jun S."/>
            <person name="Lee S.J."/>
            <person name="Kim Y."/>
            <person name="Won Y.J."/>
        </authorList>
    </citation>
    <scope>NUCLEOTIDE SEQUENCE [LARGE SCALE GENOMIC DNA]</scope>
    <source>
        <strain evidence="2">Wonlab-2016</strain>
    </source>
</reference>
<gene>
    <name evidence="2" type="ORF">BaRGS_00032413</name>
</gene>
<dbReference type="Proteomes" id="UP001519460">
    <property type="component" value="Unassembled WGS sequence"/>
</dbReference>
<organism evidence="2 3">
    <name type="scientific">Batillaria attramentaria</name>
    <dbReference type="NCBI Taxonomy" id="370345"/>
    <lineage>
        <taxon>Eukaryota</taxon>
        <taxon>Metazoa</taxon>
        <taxon>Spiralia</taxon>
        <taxon>Lophotrochozoa</taxon>
        <taxon>Mollusca</taxon>
        <taxon>Gastropoda</taxon>
        <taxon>Caenogastropoda</taxon>
        <taxon>Sorbeoconcha</taxon>
        <taxon>Cerithioidea</taxon>
        <taxon>Batillariidae</taxon>
        <taxon>Batillaria</taxon>
    </lineage>
</organism>
<proteinExistence type="predicted"/>
<keyword evidence="3" id="KW-1185">Reference proteome</keyword>
<name>A0ABD0JNF3_9CAEN</name>
<accession>A0ABD0JNF3</accession>
<dbReference type="AlphaFoldDB" id="A0ABD0JNF3"/>
<sequence length="147" mass="17035">MSHRERGHDSVHSARATKWAVTTLARPPSQDPRQLKGVLVFSACVKKLRDYFLNAFSTKYWRARTVPWQQRRRYQDNGTHQSRREQIGKMAASPSRNPGNVAWVTSLYKILASEYGCRVLCNFTLLITYCYCKPDCLVLFPSCEWVC</sequence>
<evidence type="ECO:0000313" key="3">
    <source>
        <dbReference type="Proteomes" id="UP001519460"/>
    </source>
</evidence>
<evidence type="ECO:0000313" key="2">
    <source>
        <dbReference type="EMBL" id="KAK7476354.1"/>
    </source>
</evidence>
<comment type="caution">
    <text evidence="2">The sequence shown here is derived from an EMBL/GenBank/DDBJ whole genome shotgun (WGS) entry which is preliminary data.</text>
</comment>
<evidence type="ECO:0000256" key="1">
    <source>
        <dbReference type="SAM" id="MobiDB-lite"/>
    </source>
</evidence>